<gene>
    <name evidence="1" type="ORF">ASJ81_20935</name>
</gene>
<reference evidence="1 2" key="1">
    <citation type="journal article" date="2017" name="BMC Genomics">
        <title>Genomic analysis of methanogenic archaea reveals a shift towards energy conservation.</title>
        <authorList>
            <person name="Gilmore S.P."/>
            <person name="Henske J.K."/>
            <person name="Sexton J.A."/>
            <person name="Solomon K.V."/>
            <person name="Seppala S."/>
            <person name="Yoo J.I."/>
            <person name="Huyett L.M."/>
            <person name="Pressman A."/>
            <person name="Cogan J.Z."/>
            <person name="Kivenson V."/>
            <person name="Peng X."/>
            <person name="Tan Y."/>
            <person name="Valentine D.L."/>
            <person name="O'Malley M.A."/>
        </authorList>
    </citation>
    <scope>NUCLEOTIDE SEQUENCE [LARGE SCALE GENOMIC DNA]</scope>
    <source>
        <strain evidence="1 2">MC-15</strain>
    </source>
</reference>
<comment type="caution">
    <text evidence="1">The sequence shown here is derived from an EMBL/GenBank/DDBJ whole genome shotgun (WGS) entry which is preliminary data.</text>
</comment>
<proteinExistence type="predicted"/>
<evidence type="ECO:0000313" key="2">
    <source>
        <dbReference type="Proteomes" id="UP000218164"/>
    </source>
</evidence>
<accession>A0A2A2HRU5</accession>
<dbReference type="Proteomes" id="UP000218164">
    <property type="component" value="Unassembled WGS sequence"/>
</dbReference>
<keyword evidence="2" id="KW-1185">Reference proteome</keyword>
<dbReference type="EMBL" id="LMVP01000332">
    <property type="protein sequence ID" value="PAV12177.1"/>
    <property type="molecule type" value="Genomic_DNA"/>
</dbReference>
<evidence type="ECO:0000313" key="1">
    <source>
        <dbReference type="EMBL" id="PAV12177.1"/>
    </source>
</evidence>
<protein>
    <submittedName>
        <fullName evidence="1">Uncharacterized protein</fullName>
    </submittedName>
</protein>
<dbReference type="AlphaFoldDB" id="A0A2A2HRU5"/>
<sequence>MSTCRYTTEQERSSKNWGLYSKKKVQSLKFILKETESQQVTSLANFFNENKISKGWSREKR</sequence>
<organism evidence="1 2">
    <name type="scientific">Methanosarcina spelaei</name>
    <dbReference type="NCBI Taxonomy" id="1036679"/>
    <lineage>
        <taxon>Archaea</taxon>
        <taxon>Methanobacteriati</taxon>
        <taxon>Methanobacteriota</taxon>
        <taxon>Stenosarchaea group</taxon>
        <taxon>Methanomicrobia</taxon>
        <taxon>Methanosarcinales</taxon>
        <taxon>Methanosarcinaceae</taxon>
        <taxon>Methanosarcina</taxon>
    </lineage>
</organism>
<name>A0A2A2HRU5_9EURY</name>